<dbReference type="AlphaFoldDB" id="A0A7J4J2E1"/>
<evidence type="ECO:0000256" key="8">
    <source>
        <dbReference type="ARBA" id="ARBA00047664"/>
    </source>
</evidence>
<comment type="similarity">
    <text evidence="5">Belongs to the GART family.</text>
</comment>
<sequence length="205" mass="23026">MDGEKLRIGVLGSTNGTDLQAIIDAIERKEIGAKISLVGSDKKDAYILERAKAHNIPTITLDYKQYRTREEAESIFVEKLRENRCQLVLLIGFMKILSPYFVNAFRGRVWNIHPSLLPKYAGGMNMDVHEKVLANHEKETGCTLHEVSEDVDAGKTIMQKKCTVEKDDTPQTLKAKVQKLEQECLLEAIKSVIEGKITIGEQLEG</sequence>
<dbReference type="HAMAP" id="MF_01930">
    <property type="entry name" value="PurN"/>
    <property type="match status" value="1"/>
</dbReference>
<dbReference type="GO" id="GO:0004644">
    <property type="term" value="F:phosphoribosylglycinamide formyltransferase activity"/>
    <property type="evidence" value="ECO:0007669"/>
    <property type="project" value="UniProtKB-EC"/>
</dbReference>
<reference evidence="11" key="1">
    <citation type="journal article" date="2020" name="bioRxiv">
        <title>A rank-normalized archaeal taxonomy based on genome phylogeny resolves widespread incomplete and uneven classifications.</title>
        <authorList>
            <person name="Rinke C."/>
            <person name="Chuvochina M."/>
            <person name="Mussig A.J."/>
            <person name="Chaumeil P.-A."/>
            <person name="Waite D.W."/>
            <person name="Whitman W.B."/>
            <person name="Parks D.H."/>
            <person name="Hugenholtz P."/>
        </authorList>
    </citation>
    <scope>NUCLEOTIDE SEQUENCE [LARGE SCALE GENOMIC DNA]</scope>
</reference>
<evidence type="ECO:0000313" key="11">
    <source>
        <dbReference type="Proteomes" id="UP000565078"/>
    </source>
</evidence>
<evidence type="ECO:0000256" key="7">
    <source>
        <dbReference type="ARBA" id="ARBA00041682"/>
    </source>
</evidence>
<dbReference type="PANTHER" id="PTHR43369">
    <property type="entry name" value="PHOSPHORIBOSYLGLYCINAMIDE FORMYLTRANSFERASE"/>
    <property type="match status" value="1"/>
</dbReference>
<dbReference type="NCBIfam" id="TIGR00639">
    <property type="entry name" value="PurN"/>
    <property type="match status" value="1"/>
</dbReference>
<dbReference type="InterPro" id="IPR002376">
    <property type="entry name" value="Formyl_transf_N"/>
</dbReference>
<comment type="pathway">
    <text evidence="1">Purine metabolism; IMP biosynthesis via de novo pathway; N(2)-formyl-N(1)-(5-phospho-D-ribosyl)glycinamide from N(1)-(5-phospho-D-ribosyl)glycinamide (10-formyl THF route): step 1/1.</text>
</comment>
<evidence type="ECO:0000256" key="4">
    <source>
        <dbReference type="ARBA" id="ARBA00022755"/>
    </source>
</evidence>
<dbReference type="PANTHER" id="PTHR43369:SF2">
    <property type="entry name" value="PHOSPHORIBOSYLGLYCINAMIDE FORMYLTRANSFERASE"/>
    <property type="match status" value="1"/>
</dbReference>
<name>A0A7J4J2E1_9ARCH</name>
<dbReference type="Gene3D" id="3.40.50.170">
    <property type="entry name" value="Formyl transferase, N-terminal domain"/>
    <property type="match status" value="1"/>
</dbReference>
<dbReference type="GO" id="GO:0005737">
    <property type="term" value="C:cytoplasm"/>
    <property type="evidence" value="ECO:0007669"/>
    <property type="project" value="TreeGrafter"/>
</dbReference>
<evidence type="ECO:0000256" key="2">
    <source>
        <dbReference type="ARBA" id="ARBA00012254"/>
    </source>
</evidence>
<evidence type="ECO:0000259" key="9">
    <source>
        <dbReference type="Pfam" id="PF00551"/>
    </source>
</evidence>
<accession>A0A7J4J2E1</accession>
<dbReference type="SUPFAM" id="SSF53328">
    <property type="entry name" value="Formyltransferase"/>
    <property type="match status" value="1"/>
</dbReference>
<evidence type="ECO:0000256" key="5">
    <source>
        <dbReference type="ARBA" id="ARBA00038440"/>
    </source>
</evidence>
<evidence type="ECO:0000256" key="3">
    <source>
        <dbReference type="ARBA" id="ARBA00022679"/>
    </source>
</evidence>
<dbReference type="GO" id="GO:0006189">
    <property type="term" value="P:'de novo' IMP biosynthetic process"/>
    <property type="evidence" value="ECO:0007669"/>
    <property type="project" value="UniProtKB-UniPathway"/>
</dbReference>
<dbReference type="EC" id="2.1.2.2" evidence="2"/>
<gene>
    <name evidence="10" type="ORF">HA254_01930</name>
</gene>
<dbReference type="Proteomes" id="UP000565078">
    <property type="component" value="Unassembled WGS sequence"/>
</dbReference>
<dbReference type="InterPro" id="IPR004607">
    <property type="entry name" value="GART"/>
</dbReference>
<keyword evidence="3 10" id="KW-0808">Transferase</keyword>
<keyword evidence="4" id="KW-0658">Purine biosynthesis</keyword>
<proteinExistence type="inferred from homology"/>
<dbReference type="PROSITE" id="PS00373">
    <property type="entry name" value="GART"/>
    <property type="match status" value="1"/>
</dbReference>
<dbReference type="Pfam" id="PF00551">
    <property type="entry name" value="Formyl_trans_N"/>
    <property type="match status" value="1"/>
</dbReference>
<feature type="domain" description="Formyl transferase N-terminal" evidence="9">
    <location>
        <begin position="7"/>
        <end position="189"/>
    </location>
</feature>
<comment type="catalytic activity">
    <reaction evidence="8">
        <text>N(1)-(5-phospho-beta-D-ribosyl)glycinamide + (6R)-10-formyltetrahydrofolate = N(2)-formyl-N(1)-(5-phospho-beta-D-ribosyl)glycinamide + (6S)-5,6,7,8-tetrahydrofolate + H(+)</text>
        <dbReference type="Rhea" id="RHEA:15053"/>
        <dbReference type="ChEBI" id="CHEBI:15378"/>
        <dbReference type="ChEBI" id="CHEBI:57453"/>
        <dbReference type="ChEBI" id="CHEBI:143788"/>
        <dbReference type="ChEBI" id="CHEBI:147286"/>
        <dbReference type="ChEBI" id="CHEBI:195366"/>
        <dbReference type="EC" id="2.1.2.2"/>
    </reaction>
</comment>
<organism evidence="10 11">
    <name type="scientific">Candidatus Iainarchaeum sp</name>
    <dbReference type="NCBI Taxonomy" id="3101447"/>
    <lineage>
        <taxon>Archaea</taxon>
        <taxon>Candidatus Iainarchaeota</taxon>
        <taxon>Candidatus Iainarchaeia</taxon>
        <taxon>Candidatus Iainarchaeales</taxon>
        <taxon>Candidatus Iainarchaeaceae</taxon>
        <taxon>Candidatus Iainarchaeum</taxon>
    </lineage>
</organism>
<protein>
    <recommendedName>
        <fullName evidence="2">phosphoribosylglycinamide formyltransferase 1</fullName>
        <ecNumber evidence="2">2.1.2.2</ecNumber>
    </recommendedName>
    <alternativeName>
        <fullName evidence="7">5'-phosphoribosylglycinamide transformylase</fullName>
    </alternativeName>
    <alternativeName>
        <fullName evidence="6">GAR transformylase</fullName>
    </alternativeName>
</protein>
<dbReference type="InterPro" id="IPR001555">
    <property type="entry name" value="GART_AS"/>
</dbReference>
<comment type="caution">
    <text evidence="10">The sequence shown here is derived from an EMBL/GenBank/DDBJ whole genome shotgun (WGS) entry which is preliminary data.</text>
</comment>
<evidence type="ECO:0000256" key="6">
    <source>
        <dbReference type="ARBA" id="ARBA00041324"/>
    </source>
</evidence>
<dbReference type="InterPro" id="IPR036477">
    <property type="entry name" value="Formyl_transf_N_sf"/>
</dbReference>
<dbReference type="EMBL" id="DUGC01000035">
    <property type="protein sequence ID" value="HIH09406.1"/>
    <property type="molecule type" value="Genomic_DNA"/>
</dbReference>
<dbReference type="CDD" id="cd08645">
    <property type="entry name" value="FMT_core_GART"/>
    <property type="match status" value="1"/>
</dbReference>
<dbReference type="UniPathway" id="UPA00074">
    <property type="reaction ID" value="UER00126"/>
</dbReference>
<evidence type="ECO:0000313" key="10">
    <source>
        <dbReference type="EMBL" id="HIH09406.1"/>
    </source>
</evidence>
<evidence type="ECO:0000256" key="1">
    <source>
        <dbReference type="ARBA" id="ARBA00005054"/>
    </source>
</evidence>